<dbReference type="AlphaFoldDB" id="A0A9D4M710"/>
<reference evidence="1" key="2">
    <citation type="submission" date="2020-11" db="EMBL/GenBank/DDBJ databases">
        <authorList>
            <person name="McCartney M.A."/>
            <person name="Auch B."/>
            <person name="Kono T."/>
            <person name="Mallez S."/>
            <person name="Becker A."/>
            <person name="Gohl D.M."/>
            <person name="Silverstein K.A.T."/>
            <person name="Koren S."/>
            <person name="Bechman K.B."/>
            <person name="Herman A."/>
            <person name="Abrahante J.E."/>
            <person name="Garbe J."/>
        </authorList>
    </citation>
    <scope>NUCLEOTIDE SEQUENCE</scope>
    <source>
        <strain evidence="1">Duluth1</strain>
        <tissue evidence="1">Whole animal</tissue>
    </source>
</reference>
<dbReference type="EMBL" id="JAIWYP010000002">
    <property type="protein sequence ID" value="KAH3870933.1"/>
    <property type="molecule type" value="Genomic_DNA"/>
</dbReference>
<dbReference type="Proteomes" id="UP000828390">
    <property type="component" value="Unassembled WGS sequence"/>
</dbReference>
<name>A0A9D4M710_DREPO</name>
<protein>
    <submittedName>
        <fullName evidence="1">Uncharacterized protein</fullName>
    </submittedName>
</protein>
<accession>A0A9D4M710</accession>
<proteinExistence type="predicted"/>
<evidence type="ECO:0000313" key="2">
    <source>
        <dbReference type="Proteomes" id="UP000828390"/>
    </source>
</evidence>
<sequence>MHDIFARHTKQHTIFCAIHEATRVNVPRYIAFWVTYTRAIFRGTFSRVASCIAQNILCRFVCLGEEICIPGRGPDDPTTRCRTVDRDREEAHRHRADCTMGDKV</sequence>
<gene>
    <name evidence="1" type="ORF">DPMN_034125</name>
</gene>
<organism evidence="1 2">
    <name type="scientific">Dreissena polymorpha</name>
    <name type="common">Zebra mussel</name>
    <name type="synonym">Mytilus polymorpha</name>
    <dbReference type="NCBI Taxonomy" id="45954"/>
    <lineage>
        <taxon>Eukaryota</taxon>
        <taxon>Metazoa</taxon>
        <taxon>Spiralia</taxon>
        <taxon>Lophotrochozoa</taxon>
        <taxon>Mollusca</taxon>
        <taxon>Bivalvia</taxon>
        <taxon>Autobranchia</taxon>
        <taxon>Heteroconchia</taxon>
        <taxon>Euheterodonta</taxon>
        <taxon>Imparidentia</taxon>
        <taxon>Neoheterodontei</taxon>
        <taxon>Myida</taxon>
        <taxon>Dreissenoidea</taxon>
        <taxon>Dreissenidae</taxon>
        <taxon>Dreissena</taxon>
    </lineage>
</organism>
<comment type="caution">
    <text evidence="1">The sequence shown here is derived from an EMBL/GenBank/DDBJ whole genome shotgun (WGS) entry which is preliminary data.</text>
</comment>
<keyword evidence="2" id="KW-1185">Reference proteome</keyword>
<evidence type="ECO:0000313" key="1">
    <source>
        <dbReference type="EMBL" id="KAH3870933.1"/>
    </source>
</evidence>
<reference evidence="1" key="1">
    <citation type="journal article" date="2019" name="bioRxiv">
        <title>The Genome of the Zebra Mussel, Dreissena polymorpha: A Resource for Invasive Species Research.</title>
        <authorList>
            <person name="McCartney M.A."/>
            <person name="Auch B."/>
            <person name="Kono T."/>
            <person name="Mallez S."/>
            <person name="Zhang Y."/>
            <person name="Obille A."/>
            <person name="Becker A."/>
            <person name="Abrahante J.E."/>
            <person name="Garbe J."/>
            <person name="Badalamenti J.P."/>
            <person name="Herman A."/>
            <person name="Mangelson H."/>
            <person name="Liachko I."/>
            <person name="Sullivan S."/>
            <person name="Sone E.D."/>
            <person name="Koren S."/>
            <person name="Silverstein K.A.T."/>
            <person name="Beckman K.B."/>
            <person name="Gohl D.M."/>
        </authorList>
    </citation>
    <scope>NUCLEOTIDE SEQUENCE</scope>
    <source>
        <strain evidence="1">Duluth1</strain>
        <tissue evidence="1">Whole animal</tissue>
    </source>
</reference>